<dbReference type="OrthoDB" id="5079729at2759"/>
<dbReference type="GO" id="GO:0003682">
    <property type="term" value="F:chromatin binding"/>
    <property type="evidence" value="ECO:0007669"/>
    <property type="project" value="InterPro"/>
</dbReference>
<reference evidence="2" key="1">
    <citation type="journal article" date="2021" name="Nat. Commun.">
        <title>Genetic determinants of endophytism in the Arabidopsis root mycobiome.</title>
        <authorList>
            <person name="Mesny F."/>
            <person name="Miyauchi S."/>
            <person name="Thiergart T."/>
            <person name="Pickel B."/>
            <person name="Atanasova L."/>
            <person name="Karlsson M."/>
            <person name="Huettel B."/>
            <person name="Barry K.W."/>
            <person name="Haridas S."/>
            <person name="Chen C."/>
            <person name="Bauer D."/>
            <person name="Andreopoulos W."/>
            <person name="Pangilinan J."/>
            <person name="LaButti K."/>
            <person name="Riley R."/>
            <person name="Lipzen A."/>
            <person name="Clum A."/>
            <person name="Drula E."/>
            <person name="Henrissat B."/>
            <person name="Kohler A."/>
            <person name="Grigoriev I.V."/>
            <person name="Martin F.M."/>
            <person name="Hacquard S."/>
        </authorList>
    </citation>
    <scope>NUCLEOTIDE SEQUENCE</scope>
    <source>
        <strain evidence="2">MPI-SDFR-AT-0068</strain>
    </source>
</reference>
<name>A0A8K0RNE1_9HYPO</name>
<dbReference type="CDD" id="cd04370">
    <property type="entry name" value="BAH"/>
    <property type="match status" value="1"/>
</dbReference>
<dbReference type="Gene3D" id="2.30.30.490">
    <property type="match status" value="1"/>
</dbReference>
<dbReference type="InterPro" id="IPR001025">
    <property type="entry name" value="BAH_dom"/>
</dbReference>
<evidence type="ECO:0000259" key="1">
    <source>
        <dbReference type="PROSITE" id="PS51038"/>
    </source>
</evidence>
<protein>
    <recommendedName>
        <fullName evidence="1">BAH domain-containing protein</fullName>
    </recommendedName>
</protein>
<gene>
    <name evidence="2" type="ORF">BKA59DRAFT_487378</name>
</gene>
<evidence type="ECO:0000313" key="2">
    <source>
        <dbReference type="EMBL" id="KAH7232789.1"/>
    </source>
</evidence>
<feature type="domain" description="BAH" evidence="1">
    <location>
        <begin position="93"/>
        <end position="220"/>
    </location>
</feature>
<sequence>MGGKRRQRPSTESIHAECPFTVKYLHNETDTKQERSGTKRALANTVDRKGFALRAQVQTFEFPLSSSDVHFVIQPNLEWSQMTRYASFIQNGIRYAIGDFIKVANEQSVKLQRTHRTQRPQRHLHWIARVLEVRAKDPAHVYVRVAWMYWPHDLPSVGGHDYAPAEVVMSNHMDVINAMSVTDPAIVKRWDSPDDDKVGDDVFRYRQTFDCRSRLISPINKQRK</sequence>
<organism evidence="2 3">
    <name type="scientific">Fusarium tricinctum</name>
    <dbReference type="NCBI Taxonomy" id="61284"/>
    <lineage>
        <taxon>Eukaryota</taxon>
        <taxon>Fungi</taxon>
        <taxon>Dikarya</taxon>
        <taxon>Ascomycota</taxon>
        <taxon>Pezizomycotina</taxon>
        <taxon>Sordariomycetes</taxon>
        <taxon>Hypocreomycetidae</taxon>
        <taxon>Hypocreales</taxon>
        <taxon>Nectriaceae</taxon>
        <taxon>Fusarium</taxon>
        <taxon>Fusarium tricinctum species complex</taxon>
    </lineage>
</organism>
<dbReference type="AlphaFoldDB" id="A0A8K0RNE1"/>
<comment type="caution">
    <text evidence="2">The sequence shown here is derived from an EMBL/GenBank/DDBJ whole genome shotgun (WGS) entry which is preliminary data.</text>
</comment>
<accession>A0A8K0RNE1</accession>
<dbReference type="EMBL" id="JAGPXF010000008">
    <property type="protein sequence ID" value="KAH7232789.1"/>
    <property type="molecule type" value="Genomic_DNA"/>
</dbReference>
<keyword evidence="3" id="KW-1185">Reference proteome</keyword>
<dbReference type="InterPro" id="IPR043151">
    <property type="entry name" value="BAH_sf"/>
</dbReference>
<dbReference type="PROSITE" id="PS51038">
    <property type="entry name" value="BAH"/>
    <property type="match status" value="1"/>
</dbReference>
<evidence type="ECO:0000313" key="3">
    <source>
        <dbReference type="Proteomes" id="UP000813427"/>
    </source>
</evidence>
<dbReference type="PANTHER" id="PTHR46364">
    <property type="entry name" value="OS08G0421900 PROTEIN"/>
    <property type="match status" value="1"/>
</dbReference>
<proteinExistence type="predicted"/>
<dbReference type="Proteomes" id="UP000813427">
    <property type="component" value="Unassembled WGS sequence"/>
</dbReference>